<keyword evidence="10" id="KW-1185">Reference proteome</keyword>
<feature type="region of interest" description="Disordered" evidence="6">
    <location>
        <begin position="2196"/>
        <end position="2256"/>
    </location>
</feature>
<feature type="domain" description="HYDIN/VesB/CFA65-like Ig-like" evidence="8">
    <location>
        <begin position="4130"/>
        <end position="4216"/>
    </location>
</feature>
<evidence type="ECO:0008006" key="11">
    <source>
        <dbReference type="Google" id="ProtNLM"/>
    </source>
</evidence>
<dbReference type="InterPro" id="IPR033305">
    <property type="entry name" value="Hydin-like"/>
</dbReference>
<dbReference type="SUPFAM" id="SSF52540">
    <property type="entry name" value="P-loop containing nucleoside triphosphate hydrolases"/>
    <property type="match status" value="1"/>
</dbReference>
<organism evidence="9 10">
    <name type="scientific">Euplotes crassus</name>
    <dbReference type="NCBI Taxonomy" id="5936"/>
    <lineage>
        <taxon>Eukaryota</taxon>
        <taxon>Sar</taxon>
        <taxon>Alveolata</taxon>
        <taxon>Ciliophora</taxon>
        <taxon>Intramacronucleata</taxon>
        <taxon>Spirotrichea</taxon>
        <taxon>Hypotrichia</taxon>
        <taxon>Euplotida</taxon>
        <taxon>Euplotidae</taxon>
        <taxon>Moneuplotes</taxon>
    </lineage>
</organism>
<dbReference type="InterPro" id="IPR053879">
    <property type="entry name" value="HYDIN_VesB_CFA65-like_Ig"/>
</dbReference>
<feature type="region of interest" description="Disordered" evidence="6">
    <location>
        <begin position="3362"/>
        <end position="3427"/>
    </location>
</feature>
<evidence type="ECO:0000256" key="3">
    <source>
        <dbReference type="ARBA" id="ARBA00022490"/>
    </source>
</evidence>
<feature type="region of interest" description="Disordered" evidence="6">
    <location>
        <begin position="2319"/>
        <end position="2374"/>
    </location>
</feature>
<feature type="domain" description="HYDIN/VesB/CFA65-like Ig-like" evidence="8">
    <location>
        <begin position="2703"/>
        <end position="2777"/>
    </location>
</feature>
<feature type="compositionally biased region" description="Basic and acidic residues" evidence="6">
    <location>
        <begin position="2213"/>
        <end position="2224"/>
    </location>
</feature>
<evidence type="ECO:0000256" key="5">
    <source>
        <dbReference type="ARBA" id="ARBA00023273"/>
    </source>
</evidence>
<feature type="domain" description="HYDIN/VesB/CFA65-like Ig-like" evidence="8">
    <location>
        <begin position="4025"/>
        <end position="4123"/>
    </location>
</feature>
<comment type="caution">
    <text evidence="9">The sequence shown here is derived from an EMBL/GenBank/DDBJ whole genome shotgun (WGS) entry which is preliminary data.</text>
</comment>
<feature type="compositionally biased region" description="Acidic residues" evidence="6">
    <location>
        <begin position="2225"/>
        <end position="2238"/>
    </location>
</feature>
<dbReference type="PANTHER" id="PTHR23053:SF0">
    <property type="entry name" value="HYDROCEPHALUS-INDUCING PROTEIN HOMOLOG"/>
    <property type="match status" value="1"/>
</dbReference>
<feature type="domain" description="HYDIN/VesB/CFA65-like Ig-like" evidence="8">
    <location>
        <begin position="222"/>
        <end position="311"/>
    </location>
</feature>
<evidence type="ECO:0000256" key="2">
    <source>
        <dbReference type="ARBA" id="ARBA00004496"/>
    </source>
</evidence>
<dbReference type="EMBL" id="CAMPGE010006508">
    <property type="protein sequence ID" value="CAI2365362.1"/>
    <property type="molecule type" value="Genomic_DNA"/>
</dbReference>
<feature type="region of interest" description="Disordered" evidence="6">
    <location>
        <begin position="1854"/>
        <end position="1906"/>
    </location>
</feature>
<dbReference type="InterPro" id="IPR048869">
    <property type="entry name" value="OCRL-1_2_ASH"/>
</dbReference>
<gene>
    <name evidence="9" type="ORF">ECRASSUSDP1_LOCUS6706</name>
</gene>
<feature type="domain" description="HYDIN/VesB/CFA65-like Ig-like" evidence="8">
    <location>
        <begin position="506"/>
        <end position="603"/>
    </location>
</feature>
<evidence type="ECO:0000313" key="9">
    <source>
        <dbReference type="EMBL" id="CAI2365362.1"/>
    </source>
</evidence>
<evidence type="ECO:0000256" key="1">
    <source>
        <dbReference type="ARBA" id="ARBA00004138"/>
    </source>
</evidence>
<dbReference type="GO" id="GO:0005930">
    <property type="term" value="C:axoneme"/>
    <property type="evidence" value="ECO:0007669"/>
    <property type="project" value="TreeGrafter"/>
</dbReference>
<reference evidence="9" key="1">
    <citation type="submission" date="2023-07" db="EMBL/GenBank/DDBJ databases">
        <authorList>
            <consortium name="AG Swart"/>
            <person name="Singh M."/>
            <person name="Singh A."/>
            <person name="Seah K."/>
            <person name="Emmerich C."/>
        </authorList>
    </citation>
    <scope>NUCLEOTIDE SEQUENCE</scope>
    <source>
        <strain evidence="9">DP1</strain>
    </source>
</reference>
<keyword evidence="3" id="KW-0963">Cytoplasm</keyword>
<dbReference type="Gene3D" id="2.60.40.10">
    <property type="entry name" value="Immunoglobulins"/>
    <property type="match status" value="25"/>
</dbReference>
<dbReference type="GO" id="GO:0003341">
    <property type="term" value="P:cilium movement"/>
    <property type="evidence" value="ECO:0007669"/>
    <property type="project" value="TreeGrafter"/>
</dbReference>
<feature type="compositionally biased region" description="Basic and acidic residues" evidence="6">
    <location>
        <begin position="2334"/>
        <end position="2358"/>
    </location>
</feature>
<feature type="compositionally biased region" description="Basic and acidic residues" evidence="6">
    <location>
        <begin position="977"/>
        <end position="996"/>
    </location>
</feature>
<dbReference type="InterPro" id="IPR013783">
    <property type="entry name" value="Ig-like_fold"/>
</dbReference>
<feature type="region of interest" description="Disordered" evidence="6">
    <location>
        <begin position="960"/>
        <end position="996"/>
    </location>
</feature>
<sequence length="4749" mass="540741">MSAPNPTLLKTMKKVPSKVIEDQMSGKSIFEQYPKPKIIQFLNIGDNSNYVESHVPVDEPIFQPNPHVIQFTNYEELQTKEKILKLRNKDKVPRCVKIIPPDSKLFQVCPAKKKNLKIKGTPNASKFAETEINSDTKLKRSSIASHKLGGGTQEIQTMSSHMDGEKSDLSNVSCKVAPGMEISYIIKFSSDTKMDYSYDLMVVTEREKFIVPIRAVGYRSMLDFPDTLDFGLVPVKHTAEKPVMIRNIGEKTTKWHLKVPDDFLVDKNQGILEVGDSEQLVFMFIPQESRPYKEEMLLCYDNLDAAIQIYGESHNDNVYLSKNHLHMEDTYITLYSHQYFQIVNKSSVPVEFSWRAFQTEVEEHKKKSQLIAQLNDEEANERMILEESNLEEEINEPLDSDDSYDEEELNKKQERAQTKAIATLARKYQSIRKAVDEDLMLFQDEIFNIEPLQGKLWPNTEITCCVTFKPQGPLHYSCTAFCNITCSEERLPLNLTGQGIGPKAALSIKEWDIGDIFVNSEQEYRIAIENKGDITCYYKLIPYETPFGSKFHFSKTEGKLGVKDNQSDIIIVAFKSDILGEFSETFRWALDGSVEMLSLTFKGHVVAPTFKFSEEIIDFGQVSYKFPSRKTVYLTNTSDVEINYVIRVPGDERSLQNEFNIENDRGRLAPKEKQEIIIEFIPSSQRTYDMCLMVDLEGVGQDMLAVPIKAECLVPTVLLNPSDYLDFGDVFLRHPKTVEMELKNTDYLEAKFEIVEQEENYKRVGIFKADQESGIIPPRSSIKLQITLRTEMITQNVRIPMTIKVEGLPPFMLNVLANSTGPKVDYDHDALDFGAVEVLHNVIKPLKITNISKIPAEYTAFTKNKVSIWKVIQRHGILQPDESKTLEVVCNADECQKFNDTLHIIINNGVDLEVGLKARGIGTTLACKQNLKEVNFGTKYTHSNETLEFFLENRGRKPQKIQWTRVNKPNDRKKKPKKDEENKENKDAVSENKSMISEKKEEVDELKYVFAVVPEQVELQPKMGIHIQFRANSFQKGEMSEQFICTTIVRGERRPKEAYKTTCIGQFIGPQLEYSDPKLSFKYRWEKNVHAMPIPRPLDITNIGNLPTTIYLKIVPPFSCQTENLTLPPQKKETISIEFDPGMKQDRISGVNESKLQITHKGHPQKDYVELFGEVCYPNLKIDPAAIDFGCILNDTSKKRYITMTNTSEMVCTYDWSFLEEETTSLNRDDDEVKEKKKETPINEVFDILPVSGILKEGETETVEFTYYAGHGKEYNGIAVCSVDGGPDYQVPLQGKSSFVSYQLSTKEIDFGEINYCSHDSKDFYLENAGKVPFEFNINLSTLTRQSILEVSPMTGKVMSGEKFRINLKFRPGVPDNIDEIFLVECAHFPAERFKIKAVGICPGALLTFPRNDASFPERFEKTKRLMEKNKLKYDAKFSGDDIQVVVAGKGKQDKFQLDPYQMDIEAETDRLFLCEKLLEQEEASQARSAIGINESGGDQLGATGRRGRMTPVRAAGPADEERNAVTEESNKVFITNYICNFGNIIVGQSKRKTFRMTNCGKSPLNFQLDPRILQQVGLSIDPARPPKQLPPNSSMQFTVVYTTRKNAKHGKVKNIVPFHLSYGASYTIEFVANLTIPEISISPDNLEFNKVLVGTRKIVKVRFENINKISCDWSYYSKESIQNAGASKEADKFCVSPLSGHLLPGQKQTVDVIFTPTHEKVATQKLQFKCNHNNKLFVLNARGHGINYALDVIDSSIEMGPVLPYDKSAERVIQLRNPMSLPIEVFSTEFDKQYIEEEEILKRYDPLNTDKGDPIFEAFREAGSGFSQNIRQADEQKREYEAMQDRIAAIEERLENDFKPPQQEEKPEGQEDKEGDEAKEPEPLSEEQQKEKEELEKEKSELEQKLAEIDPARKVEKVVKPRVKTRDRLSVIIFGPEKCGKSTLAHFLSEEHQRGIVSLADLLSWCEKNATPTYEEVAKYLEERDVECKAQEELEKKKKKKGEEEFDPRVYKFIPKEMLMKLIQERCSDEECNAGVIFDNILCDNWKDEKTIIDAICDALQEETVSLVTIGLNKVEDGLEYCENYKYKLRKMVADKTVEKEALDRTFAERDTSQGKPGRRGRKRDVLTEEEKSRIEEQKRKAEEEERARIAKEEEDRKRLDEPQPKILDDEEKEQYTSKLQEILELFTEINLRQMNQKHEKADEAEGEGQEEEPHKEENKDIKDIEEDEKADQNEAEGEGKEGEGEEEKKDPQYFGKRILFEIPTQYNFRYLCEKVKENIPEPLWPDPDKEPLPQPLVQQIIKKPSNRPDRPKVTLFSIWTPAENKEDEEEKEEKPGDDKQDQKGKNKKNKDPKNEDLNAQNEEGDAENGSSLDDSITRWILQPGESKPLHIKFLSTKVGVFNQTLNFECVGSSRQFPCDIKALCEFPSINTNPKNVFMVQKRQRPPTAPESYLSKCYISSEGAFDFGPLLIGKDPEKRNDEDDNSGLLRKANSSQFRISNNSKYNIQVKFALESTLMSEETQPKSPFILEPELMDLKVEETQEFTVWSFPEEDKFYEDKVVALIKENPNPAIFNLKCTGVKPIIKVDNPIVQFDRLLLNKPAKRILKLTNDCQIPVKWELKSEEQLPEEFKISKLEGILKACQDVDVEIGFLSEKQDQFNHKLALEVEDTEGFNIKQEPQEIELAAEAFEITVDIDLKSEENLLDFGDVRAGEPKQLVMTLTNNGKYSVKYGFNMKKRLTREIFTIRPDEGELQPEEAKDIIVLFESKKEFKMKTSHSTSDIKLTIREGESKEKYNEIPINFNVNSVFSKYTIAPLRNINFGPMQYGEQKVLAFEIMNNGRFPFNFAICDYSDEEAKRAIKEERQKEIEERRNKALGEGLEDGKEANKKADPKAKGKEAKGKDAGEDVCCIDGEELKVLPASGVIEPENSASIKIHFSAVGAKFYENSLSIDISGRDTSDQPEGIKFDISAESCIPGINTEDLDAIFEEQTVIPSLDPSVNTQSVITSPLYAIQEKVFWFGTLIVSKVPEGVVEKFKIMNPNKIPCTVNFSVNPRTQSKGEGFAFEVSPESVKIPPHENAYVKVSFKPNNMMPYEGIFEANVENGDPESSSGKFTFELRGEGTLPTLILTKPTELTEEGLPLLKLKKTRIGKKTKGTITIHNEGAVPATVKFKAINHENLKFKGETSATLEPKNYYSSDIEFTPTNAETITYQMEFETLHNPFECHKVVIQAEGYQESVSFENLPEDQEDVIKFGDAIVNKPKSVTFDILNTSETPIRFEWGVAEAGFAFIPSVGYLRPNSSKNIRVRYLTEEPAELADAEITCDTKAITQETTEFVDWDDSMTEVKLIRPSELKRMLGIKEARERRKKEEAEAAATAAKKGKKPPQKKEERLPEEDMEIDESEEPTEEYAEALPEPPFEEVEGSEKQFALKASVTADYARYECDVDKIIFKPTLMFGARSYKFNIRNKSKIALNYHFKILNPVTNTSDAGAFSISPRSGVIPPETDELLIVKFAPNEIERDFSRMLACKIQNLDPQLQPINIKVDGDAERPVCHFELPPSQYREKKGKDMAPIDSKYKIIEFQSLGTKVKNFSKFMVANPTNHRYDFEWEEVEDQDIAKTEVKKEKPVFRCLTPKGTILSGKKFKVNFEYIPDHVGEHYSYWNFKIPAEGIVQPFMLAGFVVEPMVLIETGKINFGPLLIGGKSRETVNLINQEHIPFTFYFNKNSINENPDYGDSLKISPLSGTVPPQSQVPIEVLFKPKYETEYNYNLICNVKNKARPLVLNAKGVGYSIHYGVLADKAQIPVLPTESHSFEFGDFFVNEKKTKSIIIENKGDFSFDFQFKRQANKYITIEPENGTVNKGNSLNVDIIYLPKNTHKLRNYKCLLKIASGPKFNFLLNGTARKPGIEMSFQQYDFGACFFTRQPMPVQAVLELTNNDDSAISIETNFEKKPYLDVQLSPGEVLLPSTKDKKEKLLIPIIFTPREIRKYNEVVTFDFNGIYSIDVAIKGEGIPMIIELKDPDQHIVDFGIVSKGADITKTVDLINKSRKAIQFSLTSENPDDLKKNQLSITPSDEVTLKSKKSMPIEVRFNPKNRMPNFSHDILLNVKGNESKKVFTVQGVSHGIELKLMEEVVGFGSVIKGSRLTKQLQLANFGDVRAKYKWDTKAYSKNFTITPDSGYIPPHEDIYLDITFHPRRVDNDIHVKNIACEYTGGGVLNLSLMGKCIAQDEELTKEIQFETMVRKATTQNATVQNPTDKEWRIKPTISTSKDSIKDYFRGADNLVVPPNGSAEFEITYLPLTMTKEKELAKENEEEKEMVTEFHEASLFFPLPDGRAELYKLLGKSEKPNALDQIEVEVEAKKRKYINIPIENWLKTGQRFSVSHEIEGEPDETTFIRGANTFDVQANSSKDYKLNFLTYKEGETHFVTTFKNEQSGEYIFYNVKVKATEPGIQSSPIELVCPVRETATKLITIENPTSKDIQISREDFKFENEYIEIAPQVLKIPAQSERYFEITYRPLIASEETEELTLNCADLGLYKYELILKGLVSTAQPSLHFKCTLGSELMQQFKFKHYLKKPTNYAVKAEDMEGHPSTCFKVEQAQVQAPASENNNGVGVSVNIRFEPNNIGESRALLKLASPENIEYTCLLYGHSTAPQPQGPFKIPTGKPITIEFKNPLIEKAQFIATFDNPIFSLASKMPDVLEPGKPIQLSVTKNKGDDDANPPTGRMIVSTKGIIPWVYYLQSED</sequence>
<keyword evidence="5" id="KW-0966">Cell projection</keyword>
<feature type="compositionally biased region" description="Basic and acidic residues" evidence="6">
    <location>
        <begin position="2239"/>
        <end position="2253"/>
    </location>
</feature>
<evidence type="ECO:0000256" key="6">
    <source>
        <dbReference type="SAM" id="MobiDB-lite"/>
    </source>
</evidence>
<accession>A0AAD1XCE1</accession>
<feature type="compositionally biased region" description="Basic and acidic residues" evidence="6">
    <location>
        <begin position="2125"/>
        <end position="2169"/>
    </location>
</feature>
<feature type="domain" description="HYDIN/VesB/CFA65-like Ig-like" evidence="8">
    <location>
        <begin position="822"/>
        <end position="911"/>
    </location>
</feature>
<dbReference type="Pfam" id="PF21310">
    <property type="entry name" value="OCRL-like_ASH"/>
    <property type="match status" value="1"/>
</dbReference>
<dbReference type="GO" id="GO:1904158">
    <property type="term" value="P:axonemal central apparatus assembly"/>
    <property type="evidence" value="ECO:0007669"/>
    <property type="project" value="TreeGrafter"/>
</dbReference>
<proteinExistence type="predicted"/>
<evidence type="ECO:0000313" key="10">
    <source>
        <dbReference type="Proteomes" id="UP001295684"/>
    </source>
</evidence>
<feature type="compositionally biased region" description="Basic and acidic residues" evidence="6">
    <location>
        <begin position="3362"/>
        <end position="3374"/>
    </location>
</feature>
<evidence type="ECO:0000259" key="7">
    <source>
        <dbReference type="Pfam" id="PF21310"/>
    </source>
</evidence>
<protein>
    <recommendedName>
        <fullName evidence="11">Hydrocephalus-inducing protein</fullName>
    </recommendedName>
</protein>
<feature type="domain" description="OCRL-1/2 ASH" evidence="7">
    <location>
        <begin position="1304"/>
        <end position="1369"/>
    </location>
</feature>
<comment type="subcellular location">
    <subcellularLocation>
        <location evidence="1">Cell projection</location>
        <location evidence="1">Cilium</location>
    </subcellularLocation>
    <subcellularLocation>
        <location evidence="2">Cytoplasm</location>
    </subcellularLocation>
</comment>
<name>A0AAD1XCE1_EUPCR</name>
<dbReference type="Pfam" id="PF22544">
    <property type="entry name" value="HYDIN_VesB_CFA65-like_Ig"/>
    <property type="match status" value="8"/>
</dbReference>
<dbReference type="Gene3D" id="3.40.50.300">
    <property type="entry name" value="P-loop containing nucleotide triphosphate hydrolases"/>
    <property type="match status" value="1"/>
</dbReference>
<feature type="domain" description="HYDIN/VesB/CFA65-like Ig-like" evidence="8">
    <location>
        <begin position="608"/>
        <end position="699"/>
    </location>
</feature>
<dbReference type="InterPro" id="IPR027417">
    <property type="entry name" value="P-loop_NTPase"/>
</dbReference>
<dbReference type="PANTHER" id="PTHR23053">
    <property type="entry name" value="DLEC1 DELETED IN LUNG AND ESOPHAGEAL CANCER 1"/>
    <property type="match status" value="1"/>
</dbReference>
<feature type="compositionally biased region" description="Acidic residues" evidence="6">
    <location>
        <begin position="3395"/>
        <end position="3413"/>
    </location>
</feature>
<feature type="region of interest" description="Disordered" evidence="6">
    <location>
        <begin position="2867"/>
        <end position="2902"/>
    </location>
</feature>
<evidence type="ECO:0000256" key="4">
    <source>
        <dbReference type="ARBA" id="ARBA00023069"/>
    </source>
</evidence>
<keyword evidence="4" id="KW-0969">Cilium</keyword>
<evidence type="ECO:0000259" key="8">
    <source>
        <dbReference type="Pfam" id="PF22544"/>
    </source>
</evidence>
<feature type="domain" description="HYDIN/VesB/CFA65-like Ig-like" evidence="8">
    <location>
        <begin position="3809"/>
        <end position="3881"/>
    </location>
</feature>
<dbReference type="Proteomes" id="UP001295684">
    <property type="component" value="Unassembled WGS sequence"/>
</dbReference>
<feature type="region of interest" description="Disordered" evidence="6">
    <location>
        <begin position="2106"/>
        <end position="2175"/>
    </location>
</feature>